<sequence length="158" mass="17089">MSSGLSVFVRLSGLCVAYAAFSYAVDAAKSPLQKCIDNSDGTPMSVLAALLAEFGSIAKSFGGSVGKSDARRKEGKSKASAKESSRQQTTLYEEEVVLEDLCSKCKDGWVIVHRLMEFSCSMGIEYPGEPFQPCKLCLERRRGLSVLERSFGASSPRL</sequence>
<feature type="signal peptide" evidence="2">
    <location>
        <begin position="1"/>
        <end position="27"/>
    </location>
</feature>
<reference evidence="3" key="1">
    <citation type="submission" date="2021-01" db="EMBL/GenBank/DDBJ databases">
        <authorList>
            <person name="Corre E."/>
            <person name="Pelletier E."/>
            <person name="Niang G."/>
            <person name="Scheremetjew M."/>
            <person name="Finn R."/>
            <person name="Kale V."/>
            <person name="Holt S."/>
            <person name="Cochrane G."/>
            <person name="Meng A."/>
            <person name="Brown T."/>
            <person name="Cohen L."/>
        </authorList>
    </citation>
    <scope>NUCLEOTIDE SEQUENCE</scope>
    <source>
        <strain evidence="3">CCMP325</strain>
    </source>
</reference>
<evidence type="ECO:0000256" key="2">
    <source>
        <dbReference type="SAM" id="SignalP"/>
    </source>
</evidence>
<evidence type="ECO:0000313" key="3">
    <source>
        <dbReference type="EMBL" id="CAD8501082.1"/>
    </source>
</evidence>
<keyword evidence="2" id="KW-0732">Signal</keyword>
<feature type="region of interest" description="Disordered" evidence="1">
    <location>
        <begin position="61"/>
        <end position="87"/>
    </location>
</feature>
<feature type="compositionally biased region" description="Basic and acidic residues" evidence="1">
    <location>
        <begin position="68"/>
        <end position="85"/>
    </location>
</feature>
<organism evidence="3">
    <name type="scientific">Hanusia phi</name>
    <dbReference type="NCBI Taxonomy" id="3032"/>
    <lineage>
        <taxon>Eukaryota</taxon>
        <taxon>Cryptophyceae</taxon>
        <taxon>Pyrenomonadales</taxon>
        <taxon>Geminigeraceae</taxon>
        <taxon>Hanusia</taxon>
    </lineage>
</organism>
<proteinExistence type="predicted"/>
<evidence type="ECO:0000256" key="1">
    <source>
        <dbReference type="SAM" id="MobiDB-lite"/>
    </source>
</evidence>
<name>A0A7S0F2E3_9CRYP</name>
<feature type="chain" id="PRO_5030756940" evidence="2">
    <location>
        <begin position="28"/>
        <end position="158"/>
    </location>
</feature>
<accession>A0A7S0F2E3</accession>
<gene>
    <name evidence="3" type="ORF">HPHI1048_LOCUS19691</name>
</gene>
<dbReference type="EMBL" id="HBEO01029075">
    <property type="protein sequence ID" value="CAD8501082.1"/>
    <property type="molecule type" value="Transcribed_RNA"/>
</dbReference>
<protein>
    <submittedName>
        <fullName evidence="3">Uncharacterized protein</fullName>
    </submittedName>
</protein>
<dbReference type="AlphaFoldDB" id="A0A7S0F2E3"/>